<comment type="caution">
    <text evidence="1">The sequence shown here is derived from an EMBL/GenBank/DDBJ whole genome shotgun (WGS) entry which is preliminary data.</text>
</comment>
<protein>
    <submittedName>
        <fullName evidence="1">DUF1360 domain-containing protein</fullName>
    </submittedName>
</protein>
<proteinExistence type="predicted"/>
<sequence>MDPVEQTPTELSDYAVLSALYGSLLIGTAVSARGRAPIANAELPALAAASFALSKLVVHEKVESWVRRPFVDEARGKPKGRRLRYAVGELLTCTRCTGAWSALALVALRVHSPAAGRAVSTVLAASAGNDFMQAGFKAICAHATRVERASDAPAPVRPVRRAA</sequence>
<dbReference type="RefSeq" id="WP_270029517.1">
    <property type="nucleotide sequence ID" value="NZ_JAPDDP010000096.1"/>
</dbReference>
<dbReference type="Pfam" id="PF07098">
    <property type="entry name" value="DUF1360"/>
    <property type="match status" value="1"/>
</dbReference>
<gene>
    <name evidence="1" type="ORF">OJ997_32355</name>
</gene>
<accession>A0A9X3SJA2</accession>
<name>A0A9X3SJA2_9ACTN</name>
<evidence type="ECO:0000313" key="1">
    <source>
        <dbReference type="EMBL" id="MDA0185042.1"/>
    </source>
</evidence>
<dbReference type="Proteomes" id="UP001147653">
    <property type="component" value="Unassembled WGS sequence"/>
</dbReference>
<dbReference type="EMBL" id="JAPDDP010000096">
    <property type="protein sequence ID" value="MDA0185042.1"/>
    <property type="molecule type" value="Genomic_DNA"/>
</dbReference>
<keyword evidence="2" id="KW-1185">Reference proteome</keyword>
<reference evidence="1" key="1">
    <citation type="submission" date="2022-10" db="EMBL/GenBank/DDBJ databases">
        <title>The WGS of Solirubrobacter phytolaccae KCTC 29190.</title>
        <authorList>
            <person name="Jiang Z."/>
        </authorList>
    </citation>
    <scope>NUCLEOTIDE SEQUENCE</scope>
    <source>
        <strain evidence="1">KCTC 29190</strain>
    </source>
</reference>
<evidence type="ECO:0000313" key="2">
    <source>
        <dbReference type="Proteomes" id="UP001147653"/>
    </source>
</evidence>
<organism evidence="1 2">
    <name type="scientific">Solirubrobacter phytolaccae</name>
    <dbReference type="NCBI Taxonomy" id="1404360"/>
    <lineage>
        <taxon>Bacteria</taxon>
        <taxon>Bacillati</taxon>
        <taxon>Actinomycetota</taxon>
        <taxon>Thermoleophilia</taxon>
        <taxon>Solirubrobacterales</taxon>
        <taxon>Solirubrobacteraceae</taxon>
        <taxon>Solirubrobacter</taxon>
    </lineage>
</organism>
<dbReference type="InterPro" id="IPR010773">
    <property type="entry name" value="Mycophage_PG1_Gp7"/>
</dbReference>
<dbReference type="AlphaFoldDB" id="A0A9X3SJA2"/>